<proteinExistence type="predicted"/>
<evidence type="ECO:0000313" key="1">
    <source>
        <dbReference type="EMBL" id="EDX77703.1"/>
    </source>
</evidence>
<dbReference type="STRING" id="118168.MC7420_3027"/>
<sequence length="49" mass="5627">MVTKPLSSFDAFFNTQNDSLFPFVIHSSLQSKGHDEQKIKDKGQRTKDK</sequence>
<reference evidence="1 2" key="1">
    <citation type="submission" date="2008-07" db="EMBL/GenBank/DDBJ databases">
        <authorList>
            <person name="Tandeau de Marsac N."/>
            <person name="Ferriera S."/>
            <person name="Johnson J."/>
            <person name="Kravitz S."/>
            <person name="Beeson K."/>
            <person name="Sutton G."/>
            <person name="Rogers Y.-H."/>
            <person name="Friedman R."/>
            <person name="Frazier M."/>
            <person name="Venter J.C."/>
        </authorList>
    </citation>
    <scope>NUCLEOTIDE SEQUENCE [LARGE SCALE GENOMIC DNA]</scope>
    <source>
        <strain evidence="1 2">PCC 7420</strain>
    </source>
</reference>
<name>B4VKN8_9CYAN</name>
<protein>
    <submittedName>
        <fullName evidence="1">Uncharacterized protein</fullName>
    </submittedName>
</protein>
<accession>B4VKN8</accession>
<keyword evidence="2" id="KW-1185">Reference proteome</keyword>
<organism evidence="1 2">
    <name type="scientific">Coleofasciculus chthonoplastes PCC 7420</name>
    <dbReference type="NCBI Taxonomy" id="118168"/>
    <lineage>
        <taxon>Bacteria</taxon>
        <taxon>Bacillati</taxon>
        <taxon>Cyanobacteriota</taxon>
        <taxon>Cyanophyceae</taxon>
        <taxon>Coleofasciculales</taxon>
        <taxon>Coleofasciculaceae</taxon>
        <taxon>Coleofasciculus</taxon>
    </lineage>
</organism>
<dbReference type="Proteomes" id="UP000003835">
    <property type="component" value="Unassembled WGS sequence"/>
</dbReference>
<gene>
    <name evidence="1" type="ORF">MC7420_3027</name>
</gene>
<dbReference type="HOGENOM" id="CLU_3134451_0_0_3"/>
<evidence type="ECO:0000313" key="2">
    <source>
        <dbReference type="Proteomes" id="UP000003835"/>
    </source>
</evidence>
<dbReference type="AlphaFoldDB" id="B4VKN8"/>
<dbReference type="EMBL" id="DS989843">
    <property type="protein sequence ID" value="EDX77703.1"/>
    <property type="molecule type" value="Genomic_DNA"/>
</dbReference>